<gene>
    <name evidence="3" type="ORF">DCF15_11520</name>
</gene>
<dbReference type="EMBL" id="QBMP01000111">
    <property type="protein sequence ID" value="PZO54708.1"/>
    <property type="molecule type" value="Genomic_DNA"/>
</dbReference>
<evidence type="ECO:0000313" key="4">
    <source>
        <dbReference type="Proteomes" id="UP000249794"/>
    </source>
</evidence>
<evidence type="ECO:0000259" key="2">
    <source>
        <dbReference type="Pfam" id="PF05685"/>
    </source>
</evidence>
<accession>A0A2W4ZIK4</accession>
<sequence>MVQFKPVKTLSYKGTPVDQWPSELDLPDTDNQPVDNELQILLPALLRSILALVWAERSDWFLGVNIGFYYDPDRPAVGPDAFLSLGVPTYRPDKDLRLSYVLWHEGVVPQWVLEVVSQKPGKEYTRKMELYADLGVKYYTIYNPKHYRRGNHDPFEVYQLVDGAYERLQGNPVWMPEIGLGIGVNQGRHSALPTRNWLYWYDAAGNQYPSPDRIIENMTQEAQQAQQKIQQAQQEIQQAQQEAQQAQQQLEAERLQREALFQKLRDRGIDPDTL</sequence>
<dbReference type="SUPFAM" id="SSF52980">
    <property type="entry name" value="Restriction endonuclease-like"/>
    <property type="match status" value="1"/>
</dbReference>
<dbReference type="Pfam" id="PF05685">
    <property type="entry name" value="Uma2"/>
    <property type="match status" value="1"/>
</dbReference>
<dbReference type="Proteomes" id="UP000249794">
    <property type="component" value="Unassembled WGS sequence"/>
</dbReference>
<dbReference type="CDD" id="cd06260">
    <property type="entry name" value="DUF820-like"/>
    <property type="match status" value="1"/>
</dbReference>
<protein>
    <recommendedName>
        <fullName evidence="2">Putative restriction endonuclease domain-containing protein</fullName>
    </recommendedName>
</protein>
<reference evidence="4" key="1">
    <citation type="submission" date="2018-04" db="EMBL/GenBank/DDBJ databases">
        <authorList>
            <person name="Cornet L."/>
        </authorList>
    </citation>
    <scope>NUCLEOTIDE SEQUENCE [LARGE SCALE GENOMIC DNA]</scope>
</reference>
<feature type="coiled-coil region" evidence="1">
    <location>
        <begin position="215"/>
        <end position="263"/>
    </location>
</feature>
<dbReference type="Gene3D" id="3.90.1570.10">
    <property type="entry name" value="tt1808, chain A"/>
    <property type="match status" value="1"/>
</dbReference>
<dbReference type="InterPro" id="IPR011335">
    <property type="entry name" value="Restrct_endonuc-II-like"/>
</dbReference>
<dbReference type="InterPro" id="IPR008538">
    <property type="entry name" value="Uma2"/>
</dbReference>
<proteinExistence type="predicted"/>
<keyword evidence="1" id="KW-0175">Coiled coil</keyword>
<feature type="domain" description="Putative restriction endonuclease" evidence="2">
    <location>
        <begin position="53"/>
        <end position="170"/>
    </location>
</feature>
<organism evidence="3 4">
    <name type="scientific">Phormidesmis priestleyi</name>
    <dbReference type="NCBI Taxonomy" id="268141"/>
    <lineage>
        <taxon>Bacteria</taxon>
        <taxon>Bacillati</taxon>
        <taxon>Cyanobacteriota</taxon>
        <taxon>Cyanophyceae</taxon>
        <taxon>Leptolyngbyales</taxon>
        <taxon>Leptolyngbyaceae</taxon>
        <taxon>Phormidesmis</taxon>
    </lineage>
</organism>
<reference evidence="3 4" key="2">
    <citation type="submission" date="2018-06" db="EMBL/GenBank/DDBJ databases">
        <title>Metagenomic assembly of (sub)arctic Cyanobacteria and their associated microbiome from non-axenic cultures.</title>
        <authorList>
            <person name="Baurain D."/>
        </authorList>
    </citation>
    <scope>NUCLEOTIDE SEQUENCE [LARGE SCALE GENOMIC DNA]</scope>
    <source>
        <strain evidence="3">ULC027bin1</strain>
    </source>
</reference>
<dbReference type="PANTHER" id="PTHR33352:SF3">
    <property type="entry name" value="SLR1612 PROTEIN"/>
    <property type="match status" value="1"/>
</dbReference>
<dbReference type="AlphaFoldDB" id="A0A2W4ZIK4"/>
<name>A0A2W4ZIK4_9CYAN</name>
<dbReference type="PANTHER" id="PTHR33352">
    <property type="entry name" value="SLR1095 PROTEIN"/>
    <property type="match status" value="1"/>
</dbReference>
<dbReference type="InterPro" id="IPR012296">
    <property type="entry name" value="Nuclease_put_TT1808"/>
</dbReference>
<evidence type="ECO:0000256" key="1">
    <source>
        <dbReference type="SAM" id="Coils"/>
    </source>
</evidence>
<comment type="caution">
    <text evidence="3">The sequence shown here is derived from an EMBL/GenBank/DDBJ whole genome shotgun (WGS) entry which is preliminary data.</text>
</comment>
<evidence type="ECO:0000313" key="3">
    <source>
        <dbReference type="EMBL" id="PZO54708.1"/>
    </source>
</evidence>